<feature type="signal peptide" evidence="2">
    <location>
        <begin position="1"/>
        <end position="35"/>
    </location>
</feature>
<feature type="non-terminal residue" evidence="3">
    <location>
        <position position="393"/>
    </location>
</feature>
<organism evidence="3 4">
    <name type="scientific">Tilletia horrida</name>
    <dbReference type="NCBI Taxonomy" id="155126"/>
    <lineage>
        <taxon>Eukaryota</taxon>
        <taxon>Fungi</taxon>
        <taxon>Dikarya</taxon>
        <taxon>Basidiomycota</taxon>
        <taxon>Ustilaginomycotina</taxon>
        <taxon>Exobasidiomycetes</taxon>
        <taxon>Tilletiales</taxon>
        <taxon>Tilletiaceae</taxon>
        <taxon>Tilletia</taxon>
    </lineage>
</organism>
<feature type="region of interest" description="Disordered" evidence="1">
    <location>
        <begin position="361"/>
        <end position="393"/>
    </location>
</feature>
<evidence type="ECO:0008006" key="5">
    <source>
        <dbReference type="Google" id="ProtNLM"/>
    </source>
</evidence>
<evidence type="ECO:0000313" key="4">
    <source>
        <dbReference type="Proteomes" id="UP001176517"/>
    </source>
</evidence>
<sequence length="393" mass="43877">MDPGRDKYGPQPDSLRRVLLLTAMVAVAMTDLAETATRSATSPADAIERTMTVWNSFPSYRALDRALDAAKQELRSEWQATNMGGPISARALSDKEKAQMSFSAYSRAKTFVAEDAPGSAVREQQILALWRFNWPDLHLKHGREDEDGWFNWARQLEEGKSYFASAVASSSLSDNLYRLCQQFAPDEDFNETEVRQRVVELAAERLRSGWTANHFSSQLQADRGRKRAGYRKQGHAVSTLVSVPVRVWADGKLNLALLLDDGKIVDAELRGPLSAVPMETTDERYVQAVDAGLSLQDQDGNVFKFQDTDSTTWPKTTLSRHNPASALVAARSTAMGHPFELDDIEAGPVPATMPTVVFPSNPPRLQGHQCQHLRQERTPPYRCSPDQRLRLIH</sequence>
<feature type="compositionally biased region" description="Basic and acidic residues" evidence="1">
    <location>
        <begin position="373"/>
        <end position="393"/>
    </location>
</feature>
<dbReference type="EMBL" id="JAPDMZ010000752">
    <property type="protein sequence ID" value="KAK0541789.1"/>
    <property type="molecule type" value="Genomic_DNA"/>
</dbReference>
<feature type="chain" id="PRO_5042917162" description="Transmembrane protein" evidence="2">
    <location>
        <begin position="36"/>
        <end position="393"/>
    </location>
</feature>
<evidence type="ECO:0000256" key="1">
    <source>
        <dbReference type="SAM" id="MobiDB-lite"/>
    </source>
</evidence>
<protein>
    <recommendedName>
        <fullName evidence="5">Transmembrane protein</fullName>
    </recommendedName>
</protein>
<comment type="caution">
    <text evidence="3">The sequence shown here is derived from an EMBL/GenBank/DDBJ whole genome shotgun (WGS) entry which is preliminary data.</text>
</comment>
<proteinExistence type="predicted"/>
<dbReference type="AlphaFoldDB" id="A0AAN6GKN9"/>
<evidence type="ECO:0000313" key="3">
    <source>
        <dbReference type="EMBL" id="KAK0541789.1"/>
    </source>
</evidence>
<gene>
    <name evidence="3" type="ORF">OC846_006943</name>
</gene>
<dbReference type="Proteomes" id="UP001176517">
    <property type="component" value="Unassembled WGS sequence"/>
</dbReference>
<accession>A0AAN6GKN9</accession>
<keyword evidence="2" id="KW-0732">Signal</keyword>
<name>A0AAN6GKN9_9BASI</name>
<evidence type="ECO:0000256" key="2">
    <source>
        <dbReference type="SAM" id="SignalP"/>
    </source>
</evidence>
<reference evidence="3" key="1">
    <citation type="journal article" date="2023" name="PhytoFront">
        <title>Draft Genome Resources of Seven Strains of Tilletia horrida, Causal Agent of Kernel Smut of Rice.</title>
        <authorList>
            <person name="Khanal S."/>
            <person name="Antony Babu S."/>
            <person name="Zhou X.G."/>
        </authorList>
    </citation>
    <scope>NUCLEOTIDE SEQUENCE</scope>
    <source>
        <strain evidence="3">TX6</strain>
    </source>
</reference>
<keyword evidence="4" id="KW-1185">Reference proteome</keyword>